<dbReference type="GO" id="GO:0004527">
    <property type="term" value="F:exonuclease activity"/>
    <property type="evidence" value="ECO:0007669"/>
    <property type="project" value="UniProtKB-KW"/>
</dbReference>
<dbReference type="InterPro" id="IPR013520">
    <property type="entry name" value="Ribonucl_H"/>
</dbReference>
<evidence type="ECO:0000256" key="3">
    <source>
        <dbReference type="ARBA" id="ARBA00022839"/>
    </source>
</evidence>
<keyword evidence="2" id="KW-0378">Hydrolase</keyword>
<dbReference type="PANTHER" id="PTHR30231:SF4">
    <property type="entry name" value="PROTEIN NEN2"/>
    <property type="match status" value="1"/>
</dbReference>
<dbReference type="RefSeq" id="WP_194556159.1">
    <property type="nucleotide sequence ID" value="NZ_JADKMY010000001.1"/>
</dbReference>
<dbReference type="EMBL" id="JADKMY010000001">
    <property type="protein sequence ID" value="MBF4553340.1"/>
    <property type="molecule type" value="Genomic_DNA"/>
</dbReference>
<dbReference type="SUPFAM" id="SSF53098">
    <property type="entry name" value="Ribonuclease H-like"/>
    <property type="match status" value="1"/>
</dbReference>
<dbReference type="Proteomes" id="UP000635902">
    <property type="component" value="Unassembled WGS sequence"/>
</dbReference>
<keyword evidence="3 5" id="KW-0269">Exonuclease</keyword>
<protein>
    <submittedName>
        <fullName evidence="5">3'-5' exonuclease</fullName>
    </submittedName>
</protein>
<feature type="domain" description="Exonuclease" evidence="4">
    <location>
        <begin position="34"/>
        <end position="209"/>
    </location>
</feature>
<sequence length="218" mass="24074">MFPRFRRHGSATGALRGFYEVPRPEGKTPLEELRLLAVDIETTGLDPARDRVLSIGWVPIDGGEIDLSGAGYELVNTAGAESVGESATIHGLTDEELAEGTSPEAALDSVLRALTGRAMLAHYASIEKEFLGALCRKHCGSGLSVPVVDTFEIERRHMERMGTFPRGEDLRLPRVRERYALPEYRSHNALTDALACAELYLAQWARSRVRTLKDMQPL</sequence>
<accession>A0ABR9ZIS4</accession>
<evidence type="ECO:0000256" key="1">
    <source>
        <dbReference type="ARBA" id="ARBA00022722"/>
    </source>
</evidence>
<evidence type="ECO:0000259" key="4">
    <source>
        <dbReference type="SMART" id="SM00479"/>
    </source>
</evidence>
<keyword evidence="1" id="KW-0540">Nuclease</keyword>
<dbReference type="Gene3D" id="3.30.420.10">
    <property type="entry name" value="Ribonuclease H-like superfamily/Ribonuclease H"/>
    <property type="match status" value="1"/>
</dbReference>
<dbReference type="SMART" id="SM00479">
    <property type="entry name" value="EXOIII"/>
    <property type="match status" value="1"/>
</dbReference>
<gene>
    <name evidence="5" type="ORF">IRY30_04485</name>
</gene>
<name>A0ABR9ZIS4_9CORY</name>
<organism evidence="5 6">
    <name type="scientific">Corynebacterium suicordis DSM 45110</name>
    <dbReference type="NCBI Taxonomy" id="1121369"/>
    <lineage>
        <taxon>Bacteria</taxon>
        <taxon>Bacillati</taxon>
        <taxon>Actinomycetota</taxon>
        <taxon>Actinomycetes</taxon>
        <taxon>Mycobacteriales</taxon>
        <taxon>Corynebacteriaceae</taxon>
        <taxon>Corynebacterium</taxon>
    </lineage>
</organism>
<evidence type="ECO:0000313" key="6">
    <source>
        <dbReference type="Proteomes" id="UP000635902"/>
    </source>
</evidence>
<dbReference type="Pfam" id="PF00929">
    <property type="entry name" value="RNase_T"/>
    <property type="match status" value="1"/>
</dbReference>
<dbReference type="CDD" id="cd06127">
    <property type="entry name" value="DEDDh"/>
    <property type="match status" value="1"/>
</dbReference>
<evidence type="ECO:0000313" key="5">
    <source>
        <dbReference type="EMBL" id="MBF4553340.1"/>
    </source>
</evidence>
<dbReference type="InterPro" id="IPR012337">
    <property type="entry name" value="RNaseH-like_sf"/>
</dbReference>
<comment type="caution">
    <text evidence="5">The sequence shown here is derived from an EMBL/GenBank/DDBJ whole genome shotgun (WGS) entry which is preliminary data.</text>
</comment>
<keyword evidence="6" id="KW-1185">Reference proteome</keyword>
<proteinExistence type="predicted"/>
<evidence type="ECO:0000256" key="2">
    <source>
        <dbReference type="ARBA" id="ARBA00022801"/>
    </source>
</evidence>
<dbReference type="PANTHER" id="PTHR30231">
    <property type="entry name" value="DNA POLYMERASE III SUBUNIT EPSILON"/>
    <property type="match status" value="1"/>
</dbReference>
<dbReference type="InterPro" id="IPR036397">
    <property type="entry name" value="RNaseH_sf"/>
</dbReference>
<reference evidence="5 6" key="1">
    <citation type="submission" date="2020-10" db="EMBL/GenBank/DDBJ databases">
        <title>Novel species in genus Corynebacterium.</title>
        <authorList>
            <person name="Zhang G."/>
        </authorList>
    </citation>
    <scope>NUCLEOTIDE SEQUENCE [LARGE SCALE GENOMIC DNA]</scope>
    <source>
        <strain evidence="5 6">DSM 45110</strain>
    </source>
</reference>